<gene>
    <name evidence="1" type="ORF">BRENAR_LOCUS3082</name>
</gene>
<protein>
    <submittedName>
        <fullName evidence="1">DEKNAAC103634</fullName>
    </submittedName>
</protein>
<dbReference type="InParanoid" id="A0A448YN78"/>
<dbReference type="OrthoDB" id="3992214at2759"/>
<organism evidence="1 2">
    <name type="scientific">Brettanomyces naardenensis</name>
    <name type="common">Yeast</name>
    <dbReference type="NCBI Taxonomy" id="13370"/>
    <lineage>
        <taxon>Eukaryota</taxon>
        <taxon>Fungi</taxon>
        <taxon>Dikarya</taxon>
        <taxon>Ascomycota</taxon>
        <taxon>Saccharomycotina</taxon>
        <taxon>Pichiomycetes</taxon>
        <taxon>Pichiales</taxon>
        <taxon>Pichiaceae</taxon>
        <taxon>Brettanomyces</taxon>
    </lineage>
</organism>
<accession>A0A448YN78</accession>
<name>A0A448YN78_BRENA</name>
<evidence type="ECO:0000313" key="2">
    <source>
        <dbReference type="Proteomes" id="UP000290900"/>
    </source>
</evidence>
<dbReference type="Proteomes" id="UP000290900">
    <property type="component" value="Unassembled WGS sequence"/>
</dbReference>
<keyword evidence="2" id="KW-1185">Reference proteome</keyword>
<sequence length="199" mass="22993">MSETITIDREDTKNVEQYIRKAFREMMKKKTRLLLVAYYDWFVKDPLREAKGPPMIEMDESLQRRKMKLKHGVLLFNEAYISLLIPFIRKFSLYSNELIDVASKLKDLNTKVDGHFAFGLLFSERDMRLLKGIFRLISKKEGKVNVLKPTERKKVAAVKKITDSVDVKAASLRVPESVISDLENKLNGLAISVKIMRGN</sequence>
<dbReference type="AlphaFoldDB" id="A0A448YN78"/>
<dbReference type="EMBL" id="CAACVR010000023">
    <property type="protein sequence ID" value="VEU22351.1"/>
    <property type="molecule type" value="Genomic_DNA"/>
</dbReference>
<reference evidence="1 2" key="1">
    <citation type="submission" date="2018-12" db="EMBL/GenBank/DDBJ databases">
        <authorList>
            <person name="Tiukova I."/>
            <person name="Dainat J."/>
        </authorList>
    </citation>
    <scope>NUCLEOTIDE SEQUENCE [LARGE SCALE GENOMIC DNA]</scope>
</reference>
<proteinExistence type="predicted"/>
<evidence type="ECO:0000313" key="1">
    <source>
        <dbReference type="EMBL" id="VEU22351.1"/>
    </source>
</evidence>